<dbReference type="PROSITE" id="PS50042">
    <property type="entry name" value="CNMP_BINDING_3"/>
    <property type="match status" value="1"/>
</dbReference>
<dbReference type="InterPro" id="IPR019302">
    <property type="entry name" value="CAP12/PCTIR_TIR_dom"/>
</dbReference>
<name>A0ABV6I2W1_9RHOB</name>
<keyword evidence="3" id="KW-1185">Reference proteome</keyword>
<dbReference type="RefSeq" id="WP_377698209.1">
    <property type="nucleotide sequence ID" value="NZ_JBHLWE010000019.1"/>
</dbReference>
<sequence>MIERFQGEKGRRLLVEALATQKMLQGSAGLAEETAERGELRELQLNDVLIEQGADTNDVFLIISGTCDVIVNGRLIAKRGPGDHVGEMAAVQPIQPRSATVQAAEKVVVLRLSEEVFSDIANRHSSIYRAIAQELSRRLLQRNKAIGAYREQIRVFIISSVEALPIARIIEDAFEHDPFAVQLWTHGCFKVANYTLQDLEAAVDNSDFAVAIAHADDVTESREEKWPAPRDNVIFELGLFMGRLGRSRAILMEPRGVDVKLPSDLAGVTTIPYRFAKGGENHRLMSPACNKLREHMLRLGANNG</sequence>
<dbReference type="SMART" id="SM00100">
    <property type="entry name" value="cNMP"/>
    <property type="match status" value="1"/>
</dbReference>
<proteinExistence type="predicted"/>
<dbReference type="Gene3D" id="2.60.120.10">
    <property type="entry name" value="Jelly Rolls"/>
    <property type="match status" value="1"/>
</dbReference>
<dbReference type="Proteomes" id="UP001589799">
    <property type="component" value="Unassembled WGS sequence"/>
</dbReference>
<dbReference type="InterPro" id="IPR050397">
    <property type="entry name" value="Env_Response_Regulators"/>
</dbReference>
<evidence type="ECO:0000313" key="3">
    <source>
        <dbReference type="Proteomes" id="UP001589799"/>
    </source>
</evidence>
<dbReference type="InterPro" id="IPR018490">
    <property type="entry name" value="cNMP-bd_dom_sf"/>
</dbReference>
<dbReference type="Pfam" id="PF10137">
    <property type="entry name" value="CAP12-PCTIR_TIR"/>
    <property type="match status" value="1"/>
</dbReference>
<protein>
    <submittedName>
        <fullName evidence="2">TIR domain-containing protein</fullName>
    </submittedName>
</protein>
<gene>
    <name evidence="2" type="ORF">ACFFII_07185</name>
</gene>
<evidence type="ECO:0000313" key="2">
    <source>
        <dbReference type="EMBL" id="MFC0340547.1"/>
    </source>
</evidence>
<dbReference type="EMBL" id="JBHLWE010000019">
    <property type="protein sequence ID" value="MFC0340547.1"/>
    <property type="molecule type" value="Genomic_DNA"/>
</dbReference>
<dbReference type="PANTHER" id="PTHR24567">
    <property type="entry name" value="CRP FAMILY TRANSCRIPTIONAL REGULATORY PROTEIN"/>
    <property type="match status" value="1"/>
</dbReference>
<dbReference type="CDD" id="cd00038">
    <property type="entry name" value="CAP_ED"/>
    <property type="match status" value="1"/>
</dbReference>
<organism evidence="2 3">
    <name type="scientific">Paracoccus niistensis</name>
    <dbReference type="NCBI Taxonomy" id="632935"/>
    <lineage>
        <taxon>Bacteria</taxon>
        <taxon>Pseudomonadati</taxon>
        <taxon>Pseudomonadota</taxon>
        <taxon>Alphaproteobacteria</taxon>
        <taxon>Rhodobacterales</taxon>
        <taxon>Paracoccaceae</taxon>
        <taxon>Paracoccus</taxon>
    </lineage>
</organism>
<dbReference type="Pfam" id="PF00027">
    <property type="entry name" value="cNMP_binding"/>
    <property type="match status" value="1"/>
</dbReference>
<dbReference type="InterPro" id="IPR000595">
    <property type="entry name" value="cNMP-bd_dom"/>
</dbReference>
<dbReference type="PANTHER" id="PTHR24567:SF74">
    <property type="entry name" value="HTH-TYPE TRANSCRIPTIONAL REGULATOR ARCR"/>
    <property type="match status" value="1"/>
</dbReference>
<dbReference type="SUPFAM" id="SSF51206">
    <property type="entry name" value="cAMP-binding domain-like"/>
    <property type="match status" value="1"/>
</dbReference>
<dbReference type="InterPro" id="IPR014710">
    <property type="entry name" value="RmlC-like_jellyroll"/>
</dbReference>
<evidence type="ECO:0000259" key="1">
    <source>
        <dbReference type="PROSITE" id="PS50042"/>
    </source>
</evidence>
<comment type="caution">
    <text evidence="2">The sequence shown here is derived from an EMBL/GenBank/DDBJ whole genome shotgun (WGS) entry which is preliminary data.</text>
</comment>
<accession>A0ABV6I2W1</accession>
<reference evidence="2 3" key="1">
    <citation type="submission" date="2024-09" db="EMBL/GenBank/DDBJ databases">
        <authorList>
            <person name="Sun Q."/>
            <person name="Mori K."/>
        </authorList>
    </citation>
    <scope>NUCLEOTIDE SEQUENCE [LARGE SCALE GENOMIC DNA]</scope>
    <source>
        <strain evidence="2 3">KCTC 22789</strain>
    </source>
</reference>
<feature type="domain" description="Cyclic nucleotide-binding" evidence="1">
    <location>
        <begin position="46"/>
        <end position="138"/>
    </location>
</feature>